<keyword evidence="6 7" id="KW-0472">Membrane</keyword>
<evidence type="ECO:0000256" key="4">
    <source>
        <dbReference type="ARBA" id="ARBA00022692"/>
    </source>
</evidence>
<comment type="similarity">
    <text evidence="2 7">Belongs to the DedA family.</text>
</comment>
<proteinExistence type="inferred from homology"/>
<dbReference type="InterPro" id="IPR032816">
    <property type="entry name" value="VTT_dom"/>
</dbReference>
<keyword evidence="5 7" id="KW-1133">Transmembrane helix</keyword>
<dbReference type="InterPro" id="IPR032818">
    <property type="entry name" value="DedA-like"/>
</dbReference>
<dbReference type="Pfam" id="PF09335">
    <property type="entry name" value="VTT_dom"/>
    <property type="match status" value="1"/>
</dbReference>
<dbReference type="PANTHER" id="PTHR30353">
    <property type="entry name" value="INNER MEMBRANE PROTEIN DEDA-RELATED"/>
    <property type="match status" value="1"/>
</dbReference>
<keyword evidence="10" id="KW-1185">Reference proteome</keyword>
<evidence type="ECO:0000256" key="5">
    <source>
        <dbReference type="ARBA" id="ARBA00022989"/>
    </source>
</evidence>
<evidence type="ECO:0000256" key="1">
    <source>
        <dbReference type="ARBA" id="ARBA00004651"/>
    </source>
</evidence>
<dbReference type="GO" id="GO:0005886">
    <property type="term" value="C:plasma membrane"/>
    <property type="evidence" value="ECO:0007669"/>
    <property type="project" value="UniProtKB-SubCell"/>
</dbReference>
<evidence type="ECO:0000259" key="8">
    <source>
        <dbReference type="Pfam" id="PF09335"/>
    </source>
</evidence>
<evidence type="ECO:0000313" key="10">
    <source>
        <dbReference type="Proteomes" id="UP000239814"/>
    </source>
</evidence>
<evidence type="ECO:0000256" key="3">
    <source>
        <dbReference type="ARBA" id="ARBA00022475"/>
    </source>
</evidence>
<keyword evidence="3 7" id="KW-1003">Cell membrane</keyword>
<keyword evidence="4 7" id="KW-0812">Transmembrane</keyword>
<evidence type="ECO:0000256" key="6">
    <source>
        <dbReference type="ARBA" id="ARBA00023136"/>
    </source>
</evidence>
<dbReference type="PANTHER" id="PTHR30353:SF0">
    <property type="entry name" value="TRANSMEMBRANE PROTEIN"/>
    <property type="match status" value="1"/>
</dbReference>
<feature type="transmembrane region" description="Helical" evidence="7">
    <location>
        <begin position="146"/>
        <end position="170"/>
    </location>
</feature>
<accession>A0A2S0KBV6</accession>
<feature type="transmembrane region" description="Helical" evidence="7">
    <location>
        <begin position="61"/>
        <end position="82"/>
    </location>
</feature>
<gene>
    <name evidence="9" type="ORF">C6V83_01375</name>
</gene>
<dbReference type="AlphaFoldDB" id="A0A2S0KBV6"/>
<comment type="subcellular location">
    <subcellularLocation>
        <location evidence="1 7">Cell membrane</location>
        <topology evidence="1 7">Multi-pass membrane protein</topology>
    </subcellularLocation>
</comment>
<dbReference type="EMBL" id="CP027433">
    <property type="protein sequence ID" value="AVL99145.1"/>
    <property type="molecule type" value="Genomic_DNA"/>
</dbReference>
<feature type="domain" description="VTT" evidence="8">
    <location>
        <begin position="41"/>
        <end position="164"/>
    </location>
</feature>
<dbReference type="KEGG" id="git:C6V83_01375"/>
<dbReference type="RefSeq" id="WP_105940882.1">
    <property type="nucleotide sequence ID" value="NZ_CP027433.1"/>
</dbReference>
<dbReference type="OrthoDB" id="9813426at2"/>
<evidence type="ECO:0000313" key="9">
    <source>
        <dbReference type="EMBL" id="AVL99145.1"/>
    </source>
</evidence>
<sequence length="217" mass="23070">MTEISHWLTGVIDLAPPWAVYLTVIIVVYLEVAVLVCGLILPSEATLIAAGVAAAIGQPNIVVLAVCASLAALSGDLTGYYLGERTGPRIMQSWAGRKFGEDHWLKAEDRVRENVWVAVPIGRWIGYVRTLVPVAAGLSRVELRTYALATFVGGTTWSASVLVLAYVLGATAGVELIGILVIVLVAVGVGTVVLRALGRWRLHRQEEKASAQSDSAA</sequence>
<feature type="transmembrane region" description="Helical" evidence="7">
    <location>
        <begin position="20"/>
        <end position="41"/>
    </location>
</feature>
<name>A0A2S0KBV6_9ACTN</name>
<feature type="transmembrane region" description="Helical" evidence="7">
    <location>
        <begin position="176"/>
        <end position="198"/>
    </location>
</feature>
<organism evidence="9 10">
    <name type="scientific">Gordonia iterans</name>
    <dbReference type="NCBI Taxonomy" id="1004901"/>
    <lineage>
        <taxon>Bacteria</taxon>
        <taxon>Bacillati</taxon>
        <taxon>Actinomycetota</taxon>
        <taxon>Actinomycetes</taxon>
        <taxon>Mycobacteriales</taxon>
        <taxon>Gordoniaceae</taxon>
        <taxon>Gordonia</taxon>
    </lineage>
</organism>
<protein>
    <submittedName>
        <fullName evidence="9">DedA family protein</fullName>
    </submittedName>
</protein>
<evidence type="ECO:0000256" key="7">
    <source>
        <dbReference type="RuleBase" id="RU367016"/>
    </source>
</evidence>
<evidence type="ECO:0000256" key="2">
    <source>
        <dbReference type="ARBA" id="ARBA00010792"/>
    </source>
</evidence>
<dbReference type="Proteomes" id="UP000239814">
    <property type="component" value="Chromosome"/>
</dbReference>
<reference evidence="9 10" key="1">
    <citation type="submission" date="2018-03" db="EMBL/GenBank/DDBJ databases">
        <title>Characteristics and genome of n-alkane degrading marine bacteria Gordonia iterans isolated from crude oil contaminated in Tae-an, South Korea.</title>
        <authorList>
            <person name="Lee S.-S."/>
            <person name="Kim H."/>
        </authorList>
    </citation>
    <scope>NUCLEOTIDE SEQUENCE [LARGE SCALE GENOMIC DNA]</scope>
    <source>
        <strain evidence="9 10">Co17</strain>
    </source>
</reference>